<dbReference type="GO" id="GO:0008137">
    <property type="term" value="F:NADH dehydrogenase (ubiquinone) activity"/>
    <property type="evidence" value="ECO:0007669"/>
    <property type="project" value="InterPro"/>
</dbReference>
<feature type="transmembrane region" description="Helical" evidence="1">
    <location>
        <begin position="23"/>
        <end position="42"/>
    </location>
</feature>
<feature type="transmembrane region" description="Helical" evidence="1">
    <location>
        <begin position="80"/>
        <end position="99"/>
    </location>
</feature>
<name>A0A382HTC2_9ZZZZ</name>
<evidence type="ECO:0000256" key="1">
    <source>
        <dbReference type="SAM" id="Phobius"/>
    </source>
</evidence>
<dbReference type="Pfam" id="PF00499">
    <property type="entry name" value="Oxidored_q3"/>
    <property type="match status" value="1"/>
</dbReference>
<dbReference type="AlphaFoldDB" id="A0A382HTC2"/>
<proteinExistence type="predicted"/>
<dbReference type="InterPro" id="IPR042106">
    <property type="entry name" value="Nuo/plastoQ_OxRdtase_6_NuoJ"/>
</dbReference>
<keyword evidence="1" id="KW-0812">Transmembrane</keyword>
<dbReference type="EMBL" id="UINC01062862">
    <property type="protein sequence ID" value="SVB89883.1"/>
    <property type="molecule type" value="Genomic_DNA"/>
</dbReference>
<keyword evidence="1" id="KW-0472">Membrane</keyword>
<feature type="transmembrane region" description="Helical" evidence="1">
    <location>
        <begin position="48"/>
        <end position="68"/>
    </location>
</feature>
<evidence type="ECO:0008006" key="3">
    <source>
        <dbReference type="Google" id="ProtNLM"/>
    </source>
</evidence>
<organism evidence="2">
    <name type="scientific">marine metagenome</name>
    <dbReference type="NCBI Taxonomy" id="408172"/>
    <lineage>
        <taxon>unclassified sequences</taxon>
        <taxon>metagenomes</taxon>
        <taxon>ecological metagenomes</taxon>
    </lineage>
</organism>
<gene>
    <name evidence="2" type="ORF">METZ01_LOCUS242737</name>
</gene>
<dbReference type="PANTHER" id="PTHR33269:SF17">
    <property type="entry name" value="NADH-UBIQUINONE OXIDOREDUCTASE CHAIN 6"/>
    <property type="match status" value="1"/>
</dbReference>
<feature type="transmembrane region" description="Helical" evidence="1">
    <location>
        <begin position="142"/>
        <end position="164"/>
    </location>
</feature>
<dbReference type="InterPro" id="IPR001457">
    <property type="entry name" value="NADH_UbQ/plastoQ_OxRdtase_su6"/>
</dbReference>
<dbReference type="PANTHER" id="PTHR33269">
    <property type="entry name" value="NADH-UBIQUINONE OXIDOREDUCTASE CHAIN 6"/>
    <property type="match status" value="1"/>
</dbReference>
<sequence>VLSFCTVISAIAVVQIQDLFRSALFLIVTLLGIAGLFILLGAEFLAGVQLMVYVGAISVLIIFAILMTRDLEEGNPSHGFRIPVAIVAVIFMLFSIYAITAGTNWDSRLISETLKPEQQMEAEKVFFTQSIPKLAEMLLTDFVLAFELVSVLLLAAAIGALALVRNR</sequence>
<protein>
    <recommendedName>
        <fullName evidence="3">NADH-quinone oxidoreductase subunit J</fullName>
    </recommendedName>
</protein>
<feature type="non-terminal residue" evidence="2">
    <location>
        <position position="1"/>
    </location>
</feature>
<evidence type="ECO:0000313" key="2">
    <source>
        <dbReference type="EMBL" id="SVB89883.1"/>
    </source>
</evidence>
<keyword evidence="1" id="KW-1133">Transmembrane helix</keyword>
<reference evidence="2" key="1">
    <citation type="submission" date="2018-05" db="EMBL/GenBank/DDBJ databases">
        <authorList>
            <person name="Lanie J.A."/>
            <person name="Ng W.-L."/>
            <person name="Kazmierczak K.M."/>
            <person name="Andrzejewski T.M."/>
            <person name="Davidsen T.M."/>
            <person name="Wayne K.J."/>
            <person name="Tettelin H."/>
            <person name="Glass J.I."/>
            <person name="Rusch D."/>
            <person name="Podicherti R."/>
            <person name="Tsui H.-C.T."/>
            <person name="Winkler M.E."/>
        </authorList>
    </citation>
    <scope>NUCLEOTIDE SEQUENCE</scope>
</reference>
<dbReference type="Gene3D" id="1.20.120.1200">
    <property type="entry name" value="NADH-ubiquinone/plastoquinone oxidoreductase chain 6, subunit NuoJ"/>
    <property type="match status" value="1"/>
</dbReference>
<accession>A0A382HTC2</accession>